<comment type="caution">
    <text evidence="1">The sequence shown here is derived from an EMBL/GenBank/DDBJ whole genome shotgun (WGS) entry which is preliminary data.</text>
</comment>
<dbReference type="Gene3D" id="3.30.420.10">
    <property type="entry name" value="Ribonuclease H-like superfamily/Ribonuclease H"/>
    <property type="match status" value="1"/>
</dbReference>
<dbReference type="EMBL" id="BKCJ010108506">
    <property type="protein sequence ID" value="GEX44172.1"/>
    <property type="molecule type" value="Genomic_DNA"/>
</dbReference>
<sequence>MADTKSTKTELSCEWKLITDEAASFDGFGAGLMLIDPEGKEYTYTLSFRFRTTNNEPEYKVLLVGLRISQEMEITSLAIFIDLQLLGFDSYTIEHIQRNQNKKADALSKLDSMTFEHLTKEMLVEVQPKRSIEEKEIIQTDDIVKEVHKGSCGFNAEPRSMVVRIMKQGYYWPSMHRDAAKEYMVCKFGVTRIISLKDEKHFREGIFVDLYKGLKVTQSFFPITEHMEIMNHIEKQLARSQQGWLDDLAQAIIHIPENDVAKDDRGRIKEVDKRRGNKEISSIEEAYYRSKLCRLHSERSRHFIYKIGDFILLSQSNTGGTQETMLPMEAYRQAWDTIFS</sequence>
<dbReference type="AlphaFoldDB" id="A0A699HCG1"/>
<reference evidence="1" key="1">
    <citation type="journal article" date="2019" name="Sci. Rep.">
        <title>Draft genome of Tanacetum cinerariifolium, the natural source of mosquito coil.</title>
        <authorList>
            <person name="Yamashiro T."/>
            <person name="Shiraishi A."/>
            <person name="Satake H."/>
            <person name="Nakayama K."/>
        </authorList>
    </citation>
    <scope>NUCLEOTIDE SEQUENCE</scope>
</reference>
<keyword evidence="1" id="KW-0808">Transferase</keyword>
<dbReference type="GO" id="GO:0003964">
    <property type="term" value="F:RNA-directed DNA polymerase activity"/>
    <property type="evidence" value="ECO:0007669"/>
    <property type="project" value="UniProtKB-KW"/>
</dbReference>
<keyword evidence="1" id="KW-0695">RNA-directed DNA polymerase</keyword>
<proteinExistence type="predicted"/>
<gene>
    <name evidence="1" type="ORF">Tci_316147</name>
</gene>
<evidence type="ECO:0000313" key="1">
    <source>
        <dbReference type="EMBL" id="GEX44172.1"/>
    </source>
</evidence>
<dbReference type="PANTHER" id="PTHR48475:SF2">
    <property type="entry name" value="RIBONUCLEASE H"/>
    <property type="match status" value="1"/>
</dbReference>
<dbReference type="InterPro" id="IPR012337">
    <property type="entry name" value="RNaseH-like_sf"/>
</dbReference>
<dbReference type="SUPFAM" id="SSF53098">
    <property type="entry name" value="Ribonuclease H-like"/>
    <property type="match status" value="1"/>
</dbReference>
<accession>A0A699HCG1</accession>
<organism evidence="1">
    <name type="scientific">Tanacetum cinerariifolium</name>
    <name type="common">Dalmatian daisy</name>
    <name type="synonym">Chrysanthemum cinerariifolium</name>
    <dbReference type="NCBI Taxonomy" id="118510"/>
    <lineage>
        <taxon>Eukaryota</taxon>
        <taxon>Viridiplantae</taxon>
        <taxon>Streptophyta</taxon>
        <taxon>Embryophyta</taxon>
        <taxon>Tracheophyta</taxon>
        <taxon>Spermatophyta</taxon>
        <taxon>Magnoliopsida</taxon>
        <taxon>eudicotyledons</taxon>
        <taxon>Gunneridae</taxon>
        <taxon>Pentapetalae</taxon>
        <taxon>asterids</taxon>
        <taxon>campanulids</taxon>
        <taxon>Asterales</taxon>
        <taxon>Asteraceae</taxon>
        <taxon>Asteroideae</taxon>
        <taxon>Anthemideae</taxon>
        <taxon>Anthemidinae</taxon>
        <taxon>Tanacetum</taxon>
    </lineage>
</organism>
<protein>
    <submittedName>
        <fullName evidence="1">Reverse transcriptase domain-containing protein</fullName>
    </submittedName>
</protein>
<dbReference type="PANTHER" id="PTHR48475">
    <property type="entry name" value="RIBONUCLEASE H"/>
    <property type="match status" value="1"/>
</dbReference>
<keyword evidence="1" id="KW-0548">Nucleotidyltransferase</keyword>
<dbReference type="GO" id="GO:0003676">
    <property type="term" value="F:nucleic acid binding"/>
    <property type="evidence" value="ECO:0007669"/>
    <property type="project" value="InterPro"/>
</dbReference>
<dbReference type="InterPro" id="IPR036397">
    <property type="entry name" value="RNaseH_sf"/>
</dbReference>
<name>A0A699HCG1_TANCI</name>